<evidence type="ECO:0000256" key="1">
    <source>
        <dbReference type="ARBA" id="ARBA00004328"/>
    </source>
</evidence>
<dbReference type="Gene3D" id="2.60.40.1120">
    <property type="entry name" value="Carboxypeptidase-like, regulatory domain"/>
    <property type="match status" value="1"/>
</dbReference>
<protein>
    <submittedName>
        <fullName evidence="6">Tail fiber protein</fullName>
    </submittedName>
</protein>
<dbReference type="EMBL" id="KP064094">
    <property type="protein sequence ID" value="AJT60505.1"/>
    <property type="molecule type" value="Genomic_DNA"/>
</dbReference>
<dbReference type="RefSeq" id="YP_009196814.1">
    <property type="nucleotide sequence ID" value="NC_028776.1"/>
</dbReference>
<dbReference type="InterPro" id="IPR008969">
    <property type="entry name" value="CarboxyPept-like_regulatory"/>
</dbReference>
<keyword evidence="3" id="KW-0175">Coiled coil</keyword>
<evidence type="ECO:0000259" key="5">
    <source>
        <dbReference type="PROSITE" id="PS51688"/>
    </source>
</evidence>
<dbReference type="CDD" id="cd19958">
    <property type="entry name" value="pyocin_knob"/>
    <property type="match status" value="1"/>
</dbReference>
<dbReference type="SUPFAM" id="SSF49464">
    <property type="entry name" value="Carboxypeptidase regulatory domain-like"/>
    <property type="match status" value="1"/>
</dbReference>
<dbReference type="InterPro" id="IPR030392">
    <property type="entry name" value="S74_ICA"/>
</dbReference>
<evidence type="ECO:0000256" key="2">
    <source>
        <dbReference type="ARBA" id="ARBA00022732"/>
    </source>
</evidence>
<keyword evidence="2" id="KW-1227">Viral tail protein</keyword>
<feature type="region of interest" description="Disordered" evidence="4">
    <location>
        <begin position="191"/>
        <end position="215"/>
    </location>
</feature>
<evidence type="ECO:0000313" key="7">
    <source>
        <dbReference type="Proteomes" id="UP000207637"/>
    </source>
</evidence>
<dbReference type="InterPro" id="IPR013609">
    <property type="entry name" value="Stf-like_N"/>
</dbReference>
<sequence>MATRLYGTLRDGLGKPIINATVALLAKGNTITVLTGSEAIFKTDSQGAYNITVQTGYYKVIIGPQGIEPYKAGEIAIYADSKEGSLNSYLTSWAPEELTPEVIAQVKELVANSEQFALQAGRAAAAAQSDATDARNSKASAAQSASEALVYKNDSKTNADAAKQAQAGASGSANTASAALTTIQGIQKDVTSSKDRAVTAETNAKSSETVATQAKTDAVTAKEQAVAAKDKAQQIADSIDPQSIKNSIGLGVERRYLSDLTKPFSDVGFFMINSSTIGYPSVADQSAMSGYVARQDGSPSYTGLFVDPGHGHAYTMTQFNNVATFRQLTFSADVDRIKQLSSGTRVYGGPQDERYFEVHTGAWGVYNVTEKKWLPLAIQQGGTGAVTADDALKNIGGFKMQRSTIGTANLNDFTGSKCGVYFQNSIANATKDRNYPINSAGVLLVYMTFANGVESCVQEYIEYRYGTKFIRTYDVGNNTWTEWKQFVVAGQNITFAGVTTRGQDTTSSSFVSQVTNSSGATIGQFEARADTTGNASLIVRDLSGSNSRFYTLNLNGSFDAPEGYALKTTSDWNALLNVNAASFKMVSGPTNSPVETVNYGGFHLSFSGNYGVQFAGRNNDYMLRGIEAGEYSDWNRIIVGTKAKYIPLDSRDGFISDNDGNTTWAPSNGGGFQASYAENRIMQGWVDGAGRLYGRFLTSDQATTPKTDVAWKSSAMLEMDNRFTGTNTFIGDVVCSAANPLRLRSGNPTISFVESDTSESTYLFVADGGNFRLNRDTTAGAELFSYSRSQNNLKLGVSSYFTLNTRFDQGWTSKGAVDVTTTGYSTVSVITTTSTDAVGARNQFEVNPSTNEFYLARRNRSNLTGQWLIKFPSAGGTLALSGTSDINYKTNIEDYDGLHSVENIKAMELVTFVFKDDEKKRVRRGVIAQQIEQIDPTYVKRTYEPCGEAIVDEDGVVQGYSEEKERVVLDNNVILLDCLCAIQVLIKQDEEKTQELDKLKQEVLELKNTVKELVNTINKTTDPSQLP</sequence>
<keyword evidence="2" id="KW-0946">Virion</keyword>
<dbReference type="KEGG" id="vg:26624031"/>
<accession>A0A0D4D9I5</accession>
<evidence type="ECO:0000313" key="6">
    <source>
        <dbReference type="EMBL" id="AJT60505.1"/>
    </source>
</evidence>
<dbReference type="GeneID" id="26624031"/>
<reference evidence="6 7" key="1">
    <citation type="journal article" date="2015" name="Genome Announc.">
        <title>Complete Genome Sequences of Four Novel Escherichia coli Bacteriophages Belonging to New Phage Groups.</title>
        <authorList>
            <person name="Carstens A.B."/>
            <person name="Kot W."/>
            <person name="Hansen L.H."/>
        </authorList>
    </citation>
    <scope>NUCLEOTIDE SEQUENCE [LARGE SCALE GENOMIC DNA]</scope>
</reference>
<evidence type="ECO:0000256" key="3">
    <source>
        <dbReference type="SAM" id="Coils"/>
    </source>
</evidence>
<feature type="domain" description="Peptidase S74" evidence="5">
    <location>
        <begin position="884"/>
        <end position="1003"/>
    </location>
</feature>
<dbReference type="GO" id="GO:0098015">
    <property type="term" value="C:virus tail"/>
    <property type="evidence" value="ECO:0007669"/>
    <property type="project" value="UniProtKB-KW"/>
</dbReference>
<name>A0A0D4D9I5_9CAUD</name>
<keyword evidence="7" id="KW-1185">Reference proteome</keyword>
<dbReference type="OrthoDB" id="8783at10239"/>
<proteinExistence type="predicted"/>
<evidence type="ECO:0000256" key="4">
    <source>
        <dbReference type="SAM" id="MobiDB-lite"/>
    </source>
</evidence>
<feature type="compositionally biased region" description="Polar residues" evidence="4">
    <location>
        <begin position="200"/>
        <end position="215"/>
    </location>
</feature>
<dbReference type="Proteomes" id="UP000207637">
    <property type="component" value="Segment"/>
</dbReference>
<feature type="coiled-coil region" evidence="3">
    <location>
        <begin position="982"/>
        <end position="1016"/>
    </location>
</feature>
<comment type="subcellular location">
    <subcellularLocation>
        <location evidence="1">Virion</location>
    </subcellularLocation>
</comment>
<dbReference type="PROSITE" id="PS51688">
    <property type="entry name" value="ICA"/>
    <property type="match status" value="1"/>
</dbReference>
<organism evidence="6 7">
    <name type="scientific">Escherichia phage CAjan</name>
    <dbReference type="NCBI Taxonomy" id="1610828"/>
    <lineage>
        <taxon>Viruses</taxon>
        <taxon>Duplodnaviria</taxon>
        <taxon>Heunggongvirae</taxon>
        <taxon>Uroviricota</taxon>
        <taxon>Caudoviricetes</taxon>
        <taxon>Queuovirinae</taxon>
        <taxon>Seuratvirus</taxon>
        <taxon>Seuratvirus cajan</taxon>
    </lineage>
</organism>
<dbReference type="Pfam" id="PF13884">
    <property type="entry name" value="Peptidase_S74"/>
    <property type="match status" value="1"/>
</dbReference>
<dbReference type="Pfam" id="PF08400">
    <property type="entry name" value="phage_tail_N"/>
    <property type="match status" value="1"/>
</dbReference>